<feature type="transmembrane region" description="Helical" evidence="1">
    <location>
        <begin position="40"/>
        <end position="64"/>
    </location>
</feature>
<dbReference type="RefSeq" id="YP_008438462.1">
    <property type="nucleotide sequence ID" value="NC_022098.1"/>
</dbReference>
<accession>S4W0R8</accession>
<evidence type="ECO:0000256" key="1">
    <source>
        <dbReference type="SAM" id="Phobius"/>
    </source>
</evidence>
<name>S4W0R8_9VIRU</name>
<dbReference type="Proteomes" id="UP000204584">
    <property type="component" value="Segment"/>
</dbReference>
<dbReference type="GeneID" id="16607173"/>
<keyword evidence="1" id="KW-0812">Transmembrane</keyword>
<dbReference type="InterPro" id="IPR043883">
    <property type="entry name" value="DUF5849"/>
</dbReference>
<evidence type="ECO:0000313" key="3">
    <source>
        <dbReference type="Proteomes" id="UP000204584"/>
    </source>
</evidence>
<dbReference type="Pfam" id="PF19167">
    <property type="entry name" value="DUF5849"/>
    <property type="match status" value="1"/>
</dbReference>
<proteinExistence type="predicted"/>
<protein>
    <submittedName>
        <fullName evidence="2">Uncharacterized protein</fullName>
    </submittedName>
</protein>
<organism evidence="2 3">
    <name type="scientific">Pandoravirus salinus</name>
    <dbReference type="NCBI Taxonomy" id="1349410"/>
    <lineage>
        <taxon>Viruses</taxon>
        <taxon>Pandoravirus</taxon>
    </lineage>
</organism>
<keyword evidence="1" id="KW-1133">Transmembrane helix</keyword>
<sequence>MSTPAEQVAVAPTTVAPAPTTATTTVVAAAPPRRSVPTGWIIGGIVASLIAAMVITAVVMAIVYENRHRRSNVTPSMPVTPSTPQTAAAPLGAPLPVGQYRIRWAPTGLYLGINENGNVASLTTRDTAHTWTYAEATSAGGVAGSLTSSTGLPLSTGTATALVGPVPVYAQSGTAAATGSWVPARDPSGSATLPGTIYNVALGGCLRPNRDGGAGSPVVLAPSCSATERGWVFEPATATA</sequence>
<dbReference type="EMBL" id="KC977571">
    <property type="protein sequence ID" value="AGO85386.1"/>
    <property type="molecule type" value="Genomic_DNA"/>
</dbReference>
<dbReference type="KEGG" id="vg:16607173"/>
<reference evidence="2 3" key="1">
    <citation type="journal article" date="2013" name="Science">
        <title>Pandoraviruses: amoeba viruses with genomes up to 2.5 Mb reaching that of parasitic eukaryotes.</title>
        <authorList>
            <person name="Philippe N."/>
            <person name="Legendre M."/>
            <person name="Doutre G."/>
            <person name="Coute Y."/>
            <person name="Poirot O."/>
            <person name="Lescot M."/>
            <person name="Arslan D."/>
            <person name="Seltzer V."/>
            <person name="Bertaux L."/>
            <person name="Bruley C."/>
            <person name="Garin J."/>
            <person name="Claverie J.M."/>
            <person name="Abergel C."/>
        </authorList>
    </citation>
    <scope>NUCLEOTIDE SEQUENCE [LARGE SCALE GENOMIC DNA]</scope>
</reference>
<evidence type="ECO:0000313" key="2">
    <source>
        <dbReference type="EMBL" id="AGO85386.1"/>
    </source>
</evidence>
<gene>
    <name evidence="2" type="ORF">psal_cds_1135</name>
</gene>
<keyword evidence="3" id="KW-1185">Reference proteome</keyword>
<keyword evidence="1" id="KW-0472">Membrane</keyword>